<name>A0ABV5J414_9BACT</name>
<dbReference type="Proteomes" id="UP001589654">
    <property type="component" value="Unassembled WGS sequence"/>
</dbReference>
<dbReference type="InterPro" id="IPR011250">
    <property type="entry name" value="OMP/PagP_B-barrel"/>
</dbReference>
<evidence type="ECO:0008006" key="4">
    <source>
        <dbReference type="Google" id="ProtNLM"/>
    </source>
</evidence>
<dbReference type="EMBL" id="JBHMEW010000051">
    <property type="protein sequence ID" value="MFB9211569.1"/>
    <property type="molecule type" value="Genomic_DNA"/>
</dbReference>
<dbReference type="RefSeq" id="WP_290248567.1">
    <property type="nucleotide sequence ID" value="NZ_JAUFQT010000001.1"/>
</dbReference>
<dbReference type="SUPFAM" id="SSF56925">
    <property type="entry name" value="OMPA-like"/>
    <property type="match status" value="1"/>
</dbReference>
<feature type="chain" id="PRO_5045849080" description="Outer membrane protein beta-barrel domain-containing protein" evidence="1">
    <location>
        <begin position="23"/>
        <end position="224"/>
    </location>
</feature>
<sequence length="224" mass="25119">MWTKFVYIGLVFLIFSCCPAIAQYSQNDWAPRDHQIHFGIGPSFMYADNGGVYGKFDFSIDPAFSLAYVKKITPGMKLRASTDFQFLSSGNYTGQEKAIEWGEEGHAYSFSGNAIFLDIMPEFYLYPYARHMERKRFNFFGGLGIGFMHVSREQTVYQGGGDQITEEKKGSFYIPLRGGGFYAPAPNWDLGVEGSILTSFSDQLDGNSGHNRANDIPFPSTIYG</sequence>
<keyword evidence="1" id="KW-0732">Signal</keyword>
<evidence type="ECO:0000256" key="1">
    <source>
        <dbReference type="SAM" id="SignalP"/>
    </source>
</evidence>
<keyword evidence="3" id="KW-1185">Reference proteome</keyword>
<feature type="signal peptide" evidence="1">
    <location>
        <begin position="1"/>
        <end position="22"/>
    </location>
</feature>
<protein>
    <recommendedName>
        <fullName evidence="4">Outer membrane protein beta-barrel domain-containing protein</fullName>
    </recommendedName>
</protein>
<proteinExistence type="predicted"/>
<organism evidence="2 3">
    <name type="scientific">Echinicola jeungdonensis</name>
    <dbReference type="NCBI Taxonomy" id="709343"/>
    <lineage>
        <taxon>Bacteria</taxon>
        <taxon>Pseudomonadati</taxon>
        <taxon>Bacteroidota</taxon>
        <taxon>Cytophagia</taxon>
        <taxon>Cytophagales</taxon>
        <taxon>Cyclobacteriaceae</taxon>
        <taxon>Echinicola</taxon>
    </lineage>
</organism>
<gene>
    <name evidence="2" type="ORF">ACFFUR_07115</name>
</gene>
<dbReference type="PROSITE" id="PS51257">
    <property type="entry name" value="PROKAR_LIPOPROTEIN"/>
    <property type="match status" value="1"/>
</dbReference>
<comment type="caution">
    <text evidence="2">The sequence shown here is derived from an EMBL/GenBank/DDBJ whole genome shotgun (WGS) entry which is preliminary data.</text>
</comment>
<accession>A0ABV5J414</accession>
<reference evidence="2 3" key="1">
    <citation type="submission" date="2024-09" db="EMBL/GenBank/DDBJ databases">
        <authorList>
            <person name="Sun Q."/>
            <person name="Mori K."/>
        </authorList>
    </citation>
    <scope>NUCLEOTIDE SEQUENCE [LARGE SCALE GENOMIC DNA]</scope>
    <source>
        <strain evidence="2 3">CECT 7682</strain>
    </source>
</reference>
<evidence type="ECO:0000313" key="2">
    <source>
        <dbReference type="EMBL" id="MFB9211569.1"/>
    </source>
</evidence>
<evidence type="ECO:0000313" key="3">
    <source>
        <dbReference type="Proteomes" id="UP001589654"/>
    </source>
</evidence>